<evidence type="ECO:0000313" key="2">
    <source>
        <dbReference type="EMBL" id="AAY51094.1"/>
    </source>
</evidence>
<dbReference type="KEGG" id="xcb:XC_4055"/>
<dbReference type="PANTHER" id="PTHR12461:SF105">
    <property type="entry name" value="HYPOXIA-INDUCIBLE FACTOR 1-ALPHA INHIBITOR"/>
    <property type="match status" value="1"/>
</dbReference>
<feature type="domain" description="JmjC" evidence="1">
    <location>
        <begin position="101"/>
        <end position="272"/>
    </location>
</feature>
<dbReference type="PROSITE" id="PS51184">
    <property type="entry name" value="JMJC"/>
    <property type="match status" value="1"/>
</dbReference>
<dbReference type="HOGENOM" id="CLU_825764_0_0_6"/>
<evidence type="ECO:0000259" key="1">
    <source>
        <dbReference type="PROSITE" id="PS51184"/>
    </source>
</evidence>
<dbReference type="AlphaFoldDB" id="A0A0H2XC91"/>
<dbReference type="SMART" id="SM00558">
    <property type="entry name" value="JmjC"/>
    <property type="match status" value="1"/>
</dbReference>
<dbReference type="Gene3D" id="2.60.120.650">
    <property type="entry name" value="Cupin"/>
    <property type="match status" value="1"/>
</dbReference>
<name>A0A0H2XC91_XANC8</name>
<accession>A0A0H2XC91</accession>
<dbReference type="SUPFAM" id="SSF51197">
    <property type="entry name" value="Clavaminate synthase-like"/>
    <property type="match status" value="1"/>
</dbReference>
<evidence type="ECO:0000313" key="3">
    <source>
        <dbReference type="Proteomes" id="UP000000420"/>
    </source>
</evidence>
<dbReference type="Proteomes" id="UP000000420">
    <property type="component" value="Chromosome"/>
</dbReference>
<sequence length="337" mass="37516">MPAEPRPIPEVHGLDPLQLDPALLRSTTPLVLRGLVRDWPLARAGAQSAQAAAQYLRRFDRGEAVVAQVGPPEIAGRFFYNADMSGFNFRPERVPLAVVLETLLRDLEVAQPPAIYVGSTTLDTYLPGLRADNPITLPQAEPLASIWIGNRTRIAAHQDLPDNLACVVAGRRRFTLFPPEQLANLYIGPLDLTPAGQPVSLVDITAPDLERFPRYAQALEHALVADLEPGDAVFMPSMWWHHIQALDGFNVLVNFWWRQSPAYMDSPMNALMLALLTIRDLPAEQRATWQEVFRHYVFDADADTAAHLPEAARGVLAPMDDARARALRARLLQRLNR</sequence>
<protein>
    <submittedName>
        <fullName evidence="2">Pass1-related protein</fullName>
    </submittedName>
</protein>
<dbReference type="SMR" id="A0A0H2XC91"/>
<dbReference type="RefSeq" id="WP_011039037.1">
    <property type="nucleotide sequence ID" value="NC_007086.1"/>
</dbReference>
<dbReference type="EMBL" id="CP000050">
    <property type="protein sequence ID" value="AAY51094.1"/>
    <property type="molecule type" value="Genomic_DNA"/>
</dbReference>
<dbReference type="FunFam" id="2.60.120.650:FF:000057">
    <property type="entry name" value="Cupin-like domain-containing protein"/>
    <property type="match status" value="1"/>
</dbReference>
<organism evidence="2 3">
    <name type="scientific">Xanthomonas campestris pv. campestris (strain 8004)</name>
    <dbReference type="NCBI Taxonomy" id="314565"/>
    <lineage>
        <taxon>Bacteria</taxon>
        <taxon>Pseudomonadati</taxon>
        <taxon>Pseudomonadota</taxon>
        <taxon>Gammaproteobacteria</taxon>
        <taxon>Lysobacterales</taxon>
        <taxon>Lysobacteraceae</taxon>
        <taxon>Xanthomonas</taxon>
    </lineage>
</organism>
<dbReference type="PANTHER" id="PTHR12461">
    <property type="entry name" value="HYPOXIA-INDUCIBLE FACTOR 1 ALPHA INHIBITOR-RELATED"/>
    <property type="match status" value="1"/>
</dbReference>
<gene>
    <name evidence="2" type="ordered locus">XC_4055</name>
</gene>
<reference evidence="2 3" key="1">
    <citation type="journal article" date="2005" name="Genome Res.">
        <title>Comparative and functional genomic analyses of the pathogenicity of phytopathogen Xanthomonas campestris pv. campestris.</title>
        <authorList>
            <person name="Qian W."/>
            <person name="Jia Y."/>
            <person name="Ren S.X."/>
            <person name="He Y.Q."/>
            <person name="Feng J.X."/>
            <person name="Lu L.F."/>
            <person name="Sun Q."/>
            <person name="Ying G."/>
            <person name="Tang D.J."/>
            <person name="Tang H."/>
            <person name="Wu W."/>
            <person name="Hao P."/>
            <person name="Wang L."/>
            <person name="Jiang B.L."/>
            <person name="Zeng S."/>
            <person name="Gu W.Y."/>
            <person name="Lu G."/>
            <person name="Rong L."/>
            <person name="Tian Y."/>
            <person name="Yao Z."/>
            <person name="Fu G."/>
            <person name="Chen B."/>
            <person name="Fang R."/>
            <person name="Qiang B."/>
            <person name="Chen Z."/>
            <person name="Zhao G.P."/>
            <person name="Tang J.L."/>
            <person name="He C."/>
        </authorList>
    </citation>
    <scope>NUCLEOTIDE SEQUENCE [LARGE SCALE GENOMIC DNA]</scope>
    <source>
        <strain evidence="2 3">8004</strain>
    </source>
</reference>
<proteinExistence type="predicted"/>
<dbReference type="InterPro" id="IPR003347">
    <property type="entry name" value="JmjC_dom"/>
</dbReference>
<dbReference type="InterPro" id="IPR041667">
    <property type="entry name" value="Cupin_8"/>
</dbReference>
<dbReference type="Pfam" id="PF13621">
    <property type="entry name" value="Cupin_8"/>
    <property type="match status" value="1"/>
</dbReference>